<evidence type="ECO:0000256" key="1">
    <source>
        <dbReference type="SAM" id="MobiDB-lite"/>
    </source>
</evidence>
<feature type="compositionally biased region" description="Basic and acidic residues" evidence="1">
    <location>
        <begin position="44"/>
        <end position="57"/>
    </location>
</feature>
<evidence type="ECO:0000313" key="2">
    <source>
        <dbReference type="EMBL" id="TDH01523.1"/>
    </source>
</evidence>
<gene>
    <name evidence="2" type="ORF">EPR50_G00181350</name>
</gene>
<dbReference type="EMBL" id="SCKG01000017">
    <property type="protein sequence ID" value="TDH01523.1"/>
    <property type="molecule type" value="Genomic_DNA"/>
</dbReference>
<keyword evidence="3" id="KW-1185">Reference proteome</keyword>
<organism evidence="2 3">
    <name type="scientific">Perca flavescens</name>
    <name type="common">American yellow perch</name>
    <name type="synonym">Morone flavescens</name>
    <dbReference type="NCBI Taxonomy" id="8167"/>
    <lineage>
        <taxon>Eukaryota</taxon>
        <taxon>Metazoa</taxon>
        <taxon>Chordata</taxon>
        <taxon>Craniata</taxon>
        <taxon>Vertebrata</taxon>
        <taxon>Euteleostomi</taxon>
        <taxon>Actinopterygii</taxon>
        <taxon>Neopterygii</taxon>
        <taxon>Teleostei</taxon>
        <taxon>Neoteleostei</taxon>
        <taxon>Acanthomorphata</taxon>
        <taxon>Eupercaria</taxon>
        <taxon>Perciformes</taxon>
        <taxon>Percoidei</taxon>
        <taxon>Percidae</taxon>
        <taxon>Percinae</taxon>
        <taxon>Perca</taxon>
    </lineage>
</organism>
<feature type="region of interest" description="Disordered" evidence="1">
    <location>
        <begin position="44"/>
        <end position="82"/>
    </location>
</feature>
<comment type="caution">
    <text evidence="2">The sequence shown here is derived from an EMBL/GenBank/DDBJ whole genome shotgun (WGS) entry which is preliminary data.</text>
</comment>
<name>A0A484CHT9_PERFV</name>
<evidence type="ECO:0000313" key="3">
    <source>
        <dbReference type="Proteomes" id="UP000295070"/>
    </source>
</evidence>
<proteinExistence type="predicted"/>
<feature type="compositionally biased region" description="Polar residues" evidence="1">
    <location>
        <begin position="65"/>
        <end position="82"/>
    </location>
</feature>
<protein>
    <submittedName>
        <fullName evidence="2">Uncharacterized protein</fullName>
    </submittedName>
</protein>
<reference evidence="2 3" key="1">
    <citation type="submission" date="2019-01" db="EMBL/GenBank/DDBJ databases">
        <title>A chromosome-scale genome assembly of the yellow perch, Perca flavescens.</title>
        <authorList>
            <person name="Feron R."/>
            <person name="Morvezen R."/>
            <person name="Bestin A."/>
            <person name="Haffray P."/>
            <person name="Klopp C."/>
            <person name="Zahm M."/>
            <person name="Cabau C."/>
            <person name="Roques C."/>
            <person name="Donnadieu C."/>
            <person name="Bouchez O."/>
            <person name="Christie M."/>
            <person name="Larson W."/>
            <person name="Guiguen Y."/>
        </authorList>
    </citation>
    <scope>NUCLEOTIDE SEQUENCE [LARGE SCALE GENOMIC DNA]</scope>
    <source>
        <strain evidence="2">YP-PL-M2</strain>
        <tissue evidence="2">Blood</tissue>
    </source>
</reference>
<sequence length="82" mass="8876">MSLIYLAAKTSGTAPRTRLPLLEVLCPADFLLLDTFTAARLLRPESSGEGKRNKTSDLDWPPVPSSCSIGGNRTTGLSWVEQ</sequence>
<dbReference type="AlphaFoldDB" id="A0A484CHT9"/>
<accession>A0A484CHT9</accession>
<dbReference type="Proteomes" id="UP000295070">
    <property type="component" value="Chromosome 17"/>
</dbReference>